<dbReference type="KEGG" id="dpf:ON006_01510"/>
<evidence type="ECO:0000313" key="2">
    <source>
        <dbReference type="Proteomes" id="UP001164653"/>
    </source>
</evidence>
<protein>
    <submittedName>
        <fullName evidence="1">Uncharacterized protein</fullName>
    </submittedName>
</protein>
<accession>A0A9E8SKM1</accession>
<evidence type="ECO:0000313" key="1">
    <source>
        <dbReference type="EMBL" id="WAC12645.1"/>
    </source>
</evidence>
<dbReference type="AlphaFoldDB" id="A0A9E8SKM1"/>
<proteinExistence type="predicted"/>
<dbReference type="EMBL" id="CP112998">
    <property type="protein sequence ID" value="WAC12645.1"/>
    <property type="molecule type" value="Genomic_DNA"/>
</dbReference>
<name>A0A9E8SKM1_9BACT</name>
<dbReference type="RefSeq" id="WP_244823345.1">
    <property type="nucleotide sequence ID" value="NZ_CP112998.1"/>
</dbReference>
<dbReference type="PROSITE" id="PS51257">
    <property type="entry name" value="PROKAR_LIPOPROTEIN"/>
    <property type="match status" value="1"/>
</dbReference>
<gene>
    <name evidence="1" type="ORF">ON006_01510</name>
</gene>
<reference evidence="1" key="1">
    <citation type="submission" date="2022-11" db="EMBL/GenBank/DDBJ databases">
        <title>Dyadobacter pollutisoli sp. nov., isolated from plastic dumped soil.</title>
        <authorList>
            <person name="Kim J.M."/>
            <person name="Kim K.R."/>
            <person name="Lee J.K."/>
            <person name="Hao L."/>
            <person name="Jeon C.O."/>
        </authorList>
    </citation>
    <scope>NUCLEOTIDE SEQUENCE</scope>
    <source>
        <strain evidence="1">U1</strain>
    </source>
</reference>
<keyword evidence="2" id="KW-1185">Reference proteome</keyword>
<dbReference type="Proteomes" id="UP001164653">
    <property type="component" value="Chromosome"/>
</dbReference>
<organism evidence="1 2">
    <name type="scientific">Dyadobacter pollutisoli</name>
    <dbReference type="NCBI Taxonomy" id="2910158"/>
    <lineage>
        <taxon>Bacteria</taxon>
        <taxon>Pseudomonadati</taxon>
        <taxon>Bacteroidota</taxon>
        <taxon>Cytophagia</taxon>
        <taxon>Cytophagales</taxon>
        <taxon>Spirosomataceae</taxon>
        <taxon>Dyadobacter</taxon>
    </lineage>
</organism>
<sequence>MKNLFNLKHIVAVLILFVSVSSCKKDKDEVAPADLATSVSGKYIFSELEFEGRTVPADESNLKGDILITKKTATTIDASLNIRSKSTNEEFMVYDVSDIEVSETSGTIDLIYEGEKVAKIKGKKIIISATDDSGTDFTLTATR</sequence>